<evidence type="ECO:0000256" key="2">
    <source>
        <dbReference type="ARBA" id="ARBA00002788"/>
    </source>
</evidence>
<evidence type="ECO:0000256" key="5">
    <source>
        <dbReference type="ARBA" id="ARBA00046577"/>
    </source>
</evidence>
<dbReference type="PROSITE" id="PS51096">
    <property type="entry name" value="PTS_EIIA_TYPE_4"/>
    <property type="match status" value="1"/>
</dbReference>
<evidence type="ECO:0000259" key="6">
    <source>
        <dbReference type="PROSITE" id="PS51096"/>
    </source>
</evidence>
<sequence>MKKSILLVSHSQMITDGLKEMIEQMGKSENVVLFSLGGTSDGELGSDPTKIVDAINEATDSDIFFVFADLGSAVLSAELAYDLLEPEQQEKYVLVDAPLVEGAFAAGITASVSDDPDHIVNEAKQAAKKGWK</sequence>
<dbReference type="NCBIfam" id="TIGR02364">
    <property type="entry name" value="dha_pts"/>
    <property type="match status" value="1"/>
</dbReference>
<evidence type="ECO:0000313" key="9">
    <source>
        <dbReference type="Proteomes" id="UP000078516"/>
    </source>
</evidence>
<evidence type="ECO:0000313" key="7">
    <source>
        <dbReference type="EMBL" id="GEK36864.1"/>
    </source>
</evidence>
<dbReference type="Proteomes" id="UP000078516">
    <property type="component" value="Unassembled WGS sequence"/>
</dbReference>
<dbReference type="Gene3D" id="3.40.50.510">
    <property type="entry name" value="Phosphotransferase system, mannose-type IIA component"/>
    <property type="match status" value="1"/>
</dbReference>
<dbReference type="EMBL" id="BJUG01000005">
    <property type="protein sequence ID" value="GEK36864.1"/>
    <property type="molecule type" value="Genomic_DNA"/>
</dbReference>
<dbReference type="RefSeq" id="WP_067483198.1">
    <property type="nucleotide sequence ID" value="NZ_BJUG01000005.1"/>
</dbReference>
<dbReference type="KEGG" id="eth:CK496_01295"/>
<evidence type="ECO:0000313" key="10">
    <source>
        <dbReference type="Proteomes" id="UP000321361"/>
    </source>
</evidence>
<evidence type="ECO:0000313" key="8">
    <source>
        <dbReference type="EMBL" id="OAQ55612.1"/>
    </source>
</evidence>
<keyword evidence="9" id="KW-1185">Reference proteome</keyword>
<dbReference type="InterPro" id="IPR036662">
    <property type="entry name" value="PTS_EIIA_man-typ_sf"/>
</dbReference>
<proteinExistence type="predicted"/>
<feature type="domain" description="PTS EIIA type-4" evidence="6">
    <location>
        <begin position="2"/>
        <end position="131"/>
    </location>
</feature>
<protein>
    <recommendedName>
        <fullName evidence="3">phosphoenolpyruvate--glycerone phosphotransferase</fullName>
        <ecNumber evidence="3">2.7.1.121</ecNumber>
    </recommendedName>
</protein>
<dbReference type="GO" id="GO:0047324">
    <property type="term" value="F:phosphoenolpyruvate-glycerone phosphotransferase activity"/>
    <property type="evidence" value="ECO:0007669"/>
    <property type="project" value="UniProtKB-EC"/>
</dbReference>
<evidence type="ECO:0000256" key="3">
    <source>
        <dbReference type="ARBA" id="ARBA00012095"/>
    </source>
</evidence>
<dbReference type="GO" id="GO:0019563">
    <property type="term" value="P:glycerol catabolic process"/>
    <property type="evidence" value="ECO:0007669"/>
    <property type="project" value="InterPro"/>
</dbReference>
<comment type="function">
    <text evidence="2">Component of the dihydroxyacetone kinase complex, which is responsible for the phosphoenolpyruvate (PEP)-dependent phosphorylation of dihydroxyacetone. DhaM serves as the phosphoryl donor. Is phosphorylated by phosphoenolpyruvate in an EI- and HPr-dependent reaction, and a phosphorelay system on histidine residues finally leads to phosphoryl transfer to DhaL and dihydroxyacetone.</text>
</comment>
<dbReference type="GO" id="GO:0009401">
    <property type="term" value="P:phosphoenolpyruvate-dependent sugar phosphotransferase system"/>
    <property type="evidence" value="ECO:0007669"/>
    <property type="project" value="InterPro"/>
</dbReference>
<dbReference type="InterPro" id="IPR012844">
    <property type="entry name" value="DhaM_N"/>
</dbReference>
<keyword evidence="4" id="KW-0808">Transferase</keyword>
<comment type="catalytic activity">
    <reaction evidence="1">
        <text>dihydroxyacetone + phosphoenolpyruvate = dihydroxyacetone phosphate + pyruvate</text>
        <dbReference type="Rhea" id="RHEA:18381"/>
        <dbReference type="ChEBI" id="CHEBI:15361"/>
        <dbReference type="ChEBI" id="CHEBI:16016"/>
        <dbReference type="ChEBI" id="CHEBI:57642"/>
        <dbReference type="ChEBI" id="CHEBI:58702"/>
        <dbReference type="EC" id="2.7.1.121"/>
    </reaction>
</comment>
<reference evidence="8 9" key="1">
    <citation type="submission" date="2016-04" db="EMBL/GenBank/DDBJ databases">
        <title>Draft genome of an Enterococcus thailandicus strain isolated from bovine feces.</title>
        <authorList>
            <person name="Beukers A.G."/>
            <person name="Zaheer R."/>
            <person name="Goji N."/>
            <person name="Cook S.R."/>
            <person name="Amoako K."/>
            <person name="Chaves A.V."/>
            <person name="Ward M.P."/>
            <person name="Mcallister T.A."/>
        </authorList>
    </citation>
    <scope>NUCLEOTIDE SEQUENCE [LARGE SCALE GENOMIC DNA]</scope>
    <source>
        <strain evidence="8 9">F0711D 46</strain>
    </source>
</reference>
<dbReference type="PANTHER" id="PTHR38594:SF1">
    <property type="entry name" value="PEP-DEPENDENT DIHYDROXYACETONE KINASE, PHOSPHORYL DONOR SUBUNIT DHAM"/>
    <property type="match status" value="1"/>
</dbReference>
<dbReference type="GO" id="GO:0016020">
    <property type="term" value="C:membrane"/>
    <property type="evidence" value="ECO:0007669"/>
    <property type="project" value="InterPro"/>
</dbReference>
<comment type="subunit">
    <text evidence="5">Homodimer. The dihydroxyacetone kinase complex is composed of a homodimer of DhaM, a homodimer of DhaK and the subunit DhaL.</text>
</comment>
<dbReference type="InterPro" id="IPR039643">
    <property type="entry name" value="DhaM"/>
</dbReference>
<dbReference type="SUPFAM" id="SSF53062">
    <property type="entry name" value="PTS system fructose IIA component-like"/>
    <property type="match status" value="1"/>
</dbReference>
<dbReference type="Proteomes" id="UP000321361">
    <property type="component" value="Unassembled WGS sequence"/>
</dbReference>
<dbReference type="PANTHER" id="PTHR38594">
    <property type="entry name" value="PEP-DEPENDENT DIHYDROXYACETONE KINASE, PHOSPHORYL DONOR SUBUNIT DHAM"/>
    <property type="match status" value="1"/>
</dbReference>
<dbReference type="InterPro" id="IPR004701">
    <property type="entry name" value="PTS_EIIA_man-typ"/>
</dbReference>
<gene>
    <name evidence="8" type="ORF">A6E74_06005</name>
    <name evidence="7" type="ORF">ETH01_11510</name>
</gene>
<comment type="caution">
    <text evidence="8">The sequence shown here is derived from an EMBL/GenBank/DDBJ whole genome shotgun (WGS) entry which is preliminary data.</text>
</comment>
<evidence type="ECO:0000256" key="4">
    <source>
        <dbReference type="ARBA" id="ARBA00022679"/>
    </source>
</evidence>
<dbReference type="EMBL" id="LWMN01000012">
    <property type="protein sequence ID" value="OAQ55612.1"/>
    <property type="molecule type" value="Genomic_DNA"/>
</dbReference>
<dbReference type="OrthoDB" id="7065393at2"/>
<accession>A0A179ERB4</accession>
<dbReference type="EC" id="2.7.1.121" evidence="3"/>
<dbReference type="GeneID" id="77486269"/>
<dbReference type="AlphaFoldDB" id="A0A179ERB4"/>
<dbReference type="Pfam" id="PF03610">
    <property type="entry name" value="EIIA-man"/>
    <property type="match status" value="1"/>
</dbReference>
<reference evidence="7 10" key="2">
    <citation type="submission" date="2019-07" db="EMBL/GenBank/DDBJ databases">
        <title>Whole genome shotgun sequence of Enterococcus thailandicus NBRC 101867.</title>
        <authorList>
            <person name="Hosoyama A."/>
            <person name="Uohara A."/>
            <person name="Ohji S."/>
            <person name="Ichikawa N."/>
        </authorList>
    </citation>
    <scope>NUCLEOTIDE SEQUENCE [LARGE SCALE GENOMIC DNA]</scope>
    <source>
        <strain evidence="7 10">NBRC 101867</strain>
    </source>
</reference>
<dbReference type="PATRIC" id="fig|417368.6.peg.1798"/>
<organism evidence="8 9">
    <name type="scientific">Enterococcus thailandicus</name>
    <dbReference type="NCBI Taxonomy" id="417368"/>
    <lineage>
        <taxon>Bacteria</taxon>
        <taxon>Bacillati</taxon>
        <taxon>Bacillota</taxon>
        <taxon>Bacilli</taxon>
        <taxon>Lactobacillales</taxon>
        <taxon>Enterococcaceae</taxon>
        <taxon>Enterococcus</taxon>
    </lineage>
</organism>
<evidence type="ECO:0000256" key="1">
    <source>
        <dbReference type="ARBA" id="ARBA00001113"/>
    </source>
</evidence>
<name>A0A179ERB4_ENTTH</name>